<evidence type="ECO:0000256" key="4">
    <source>
        <dbReference type="ARBA" id="ARBA00022670"/>
    </source>
</evidence>
<comment type="similarity">
    <text evidence="1">Belongs to the peptidase M17 family.</text>
</comment>
<name>A0ABU5KB06_9ACTN</name>
<feature type="region of interest" description="Disordered" evidence="9">
    <location>
        <begin position="326"/>
        <end position="382"/>
    </location>
</feature>
<dbReference type="PROSITE" id="PS00631">
    <property type="entry name" value="CYTOSOL_AP"/>
    <property type="match status" value="1"/>
</dbReference>
<feature type="binding site" evidence="8">
    <location>
        <position position="180"/>
    </location>
    <ligand>
        <name>substrate</name>
    </ligand>
</feature>
<dbReference type="Gene3D" id="3.40.710.10">
    <property type="entry name" value="DD-peptidase/beta-lactamase superfamily"/>
    <property type="match status" value="1"/>
</dbReference>
<reference evidence="11 12" key="1">
    <citation type="submission" date="2023-11" db="EMBL/GenBank/DDBJ databases">
        <title>Novel species in genus Nocardioides.</title>
        <authorList>
            <person name="Zhou H."/>
        </authorList>
    </citation>
    <scope>NUCLEOTIDE SEQUENCE [LARGE SCALE GENOMIC DNA]</scope>
    <source>
        <strain evidence="11 12">S-58</strain>
    </source>
</reference>
<dbReference type="InterPro" id="IPR011356">
    <property type="entry name" value="Leucine_aapep/pepB"/>
</dbReference>
<dbReference type="EC" id="3.5.1.2" evidence="8"/>
<comment type="catalytic activity">
    <reaction evidence="6 8">
        <text>L-glutamine + H2O = L-glutamate + NH4(+)</text>
        <dbReference type="Rhea" id="RHEA:15889"/>
        <dbReference type="ChEBI" id="CHEBI:15377"/>
        <dbReference type="ChEBI" id="CHEBI:28938"/>
        <dbReference type="ChEBI" id="CHEBI:29985"/>
        <dbReference type="ChEBI" id="CHEBI:58359"/>
        <dbReference type="EC" id="3.5.1.2"/>
    </reaction>
</comment>
<feature type="binding site" evidence="8">
    <location>
        <position position="204"/>
    </location>
    <ligand>
        <name>substrate</name>
    </ligand>
</feature>
<evidence type="ECO:0000256" key="3">
    <source>
        <dbReference type="ARBA" id="ARBA00022438"/>
    </source>
</evidence>
<feature type="compositionally biased region" description="Low complexity" evidence="9">
    <location>
        <begin position="345"/>
        <end position="365"/>
    </location>
</feature>
<dbReference type="CDD" id="cd00433">
    <property type="entry name" value="Peptidase_M17"/>
    <property type="match status" value="1"/>
</dbReference>
<evidence type="ECO:0000256" key="8">
    <source>
        <dbReference type="HAMAP-Rule" id="MF_00313"/>
    </source>
</evidence>
<keyword evidence="4" id="KW-0645">Protease</keyword>
<dbReference type="HAMAP" id="MF_00313">
    <property type="entry name" value="Glutaminase"/>
    <property type="match status" value="1"/>
</dbReference>
<keyword evidence="8" id="KW-0007">Acetylation</keyword>
<comment type="caution">
    <text evidence="8">Lacks conserved residue(s) required for the propagation of feature annotation.</text>
</comment>
<dbReference type="EMBL" id="JAXQPW010000002">
    <property type="protein sequence ID" value="MDZ5662044.1"/>
    <property type="molecule type" value="Genomic_DNA"/>
</dbReference>
<comment type="similarity">
    <text evidence="2 8">Belongs to the glutaminase family.</text>
</comment>
<evidence type="ECO:0000313" key="12">
    <source>
        <dbReference type="Proteomes" id="UP001291999"/>
    </source>
</evidence>
<feature type="domain" description="Cytosol aminopeptidase" evidence="10">
    <location>
        <begin position="706"/>
        <end position="713"/>
    </location>
</feature>
<evidence type="ECO:0000256" key="6">
    <source>
        <dbReference type="ARBA" id="ARBA00049534"/>
    </source>
</evidence>
<gene>
    <name evidence="8 11" type="primary">glsA</name>
    <name evidence="11" type="ORF">SFC79_09750</name>
</gene>
<keyword evidence="3" id="KW-0031">Aminopeptidase</keyword>
<organism evidence="11 12">
    <name type="scientific">Nocardioides renjunii</name>
    <dbReference type="NCBI Taxonomy" id="3095075"/>
    <lineage>
        <taxon>Bacteria</taxon>
        <taxon>Bacillati</taxon>
        <taxon>Actinomycetota</taxon>
        <taxon>Actinomycetes</taxon>
        <taxon>Propionibacteriales</taxon>
        <taxon>Nocardioidaceae</taxon>
        <taxon>Nocardioides</taxon>
    </lineage>
</organism>
<protein>
    <recommendedName>
        <fullName evidence="8">Glutaminase</fullName>
        <ecNumber evidence="8">3.5.1.2</ecNumber>
    </recommendedName>
</protein>
<dbReference type="InterPro" id="IPR008283">
    <property type="entry name" value="Peptidase_M17_N"/>
</dbReference>
<dbReference type="Proteomes" id="UP001291999">
    <property type="component" value="Unassembled WGS sequence"/>
</dbReference>
<evidence type="ECO:0000256" key="7">
    <source>
        <dbReference type="ARBA" id="ARBA00049972"/>
    </source>
</evidence>
<accession>A0ABU5KB06</accession>
<dbReference type="Pfam" id="PF00883">
    <property type="entry name" value="Peptidase_M17"/>
    <property type="match status" value="1"/>
</dbReference>
<dbReference type="GO" id="GO:0004359">
    <property type="term" value="F:glutaminase activity"/>
    <property type="evidence" value="ECO:0007669"/>
    <property type="project" value="UniProtKB-EC"/>
</dbReference>
<evidence type="ECO:0000256" key="2">
    <source>
        <dbReference type="ARBA" id="ARBA00011076"/>
    </source>
</evidence>
<evidence type="ECO:0000256" key="1">
    <source>
        <dbReference type="ARBA" id="ARBA00009528"/>
    </source>
</evidence>
<dbReference type="InterPro" id="IPR043472">
    <property type="entry name" value="Macro_dom-like"/>
</dbReference>
<feature type="binding site" evidence="8">
    <location>
        <position position="78"/>
    </location>
    <ligand>
        <name>substrate</name>
    </ligand>
</feature>
<sequence length="863" mass="89029">MTRDHRHVSAGLLPAPATTRARVTEAHELFRTVTDGSLSTVYPALATADADLFGLSLVSTAGGVVAAGDAGVPFAIMSVAKPFVFALACELRGIESVRRRVGVNATGMPFSSTVPVERDARGRTNPMVNPGAIATTSLVGGASTEERWELVHAALSGFAGRDLVLDEEILHSARTTNHRNRGLANMLAAVGALDGEAADAVEVYTRQSCLSVTTNDLAVMGATLADGGTNPVTGRRVVDAETAHATLAVMTVAGMYETSGDWLFDVGMPGKSGIAGGIVTVSPGKGALATFSPLLDDAGNSVRGQLATRHLARRLGLDILASEVAPQAARAESPESGEPPPPLRRPSSSRAHSPVRRSTVSSSAAREIDPVPSLRHPAEVRVTDSLPSVADAAALAVPVSEGADPPGDLGTDAAQLAVLGFTGAAHQVVVLPDPAGRALVALGIGAAASVDTTVVRDLAATFARAVPRQTTLAVELPGADLAVPPADFAQAVVEGVLLARWRFFVGAGGDEPTLTALTLVAPPELVDDVRAGAARGEVVARAAMISRDLSNCPATTLSAERMGEVATELAPIAGLEVELFDRAQLEEMGCGGILGVNRGSVEEPRLIKMSYRPDSPVGHLGLVGKGIMYDSGGISLKPSDESHAQMKNDMTGAAAILGAMTALRDLGCRASVTAYLCCTDNMPSGSAMKLGDVLRMRNGTTVEVLNTDAEGRLVMADGLCLAVEDGVDAVVDVATLTGACLRTFGVDVAGVMGNDASLVARLREAGAVADEPVWELPLHRPYREQLVSTIADMTNMGGANAGSITAALFLEEFVDGVSWAHVDIAGTAQQPAVRTWRNKGASGFGAKLLIELATRFESPGSPR</sequence>
<proteinExistence type="inferred from homology"/>
<keyword evidence="12" id="KW-1185">Reference proteome</keyword>
<dbReference type="Pfam" id="PF04960">
    <property type="entry name" value="Glutaminase"/>
    <property type="match status" value="1"/>
</dbReference>
<dbReference type="InterPro" id="IPR012338">
    <property type="entry name" value="Beta-lactam/transpept-like"/>
</dbReference>
<dbReference type="InterPro" id="IPR000819">
    <property type="entry name" value="Peptidase_M17_C"/>
</dbReference>
<feature type="binding site" evidence="8">
    <location>
        <position position="256"/>
    </location>
    <ligand>
        <name>substrate</name>
    </ligand>
</feature>
<keyword evidence="5 8" id="KW-0378">Hydrolase</keyword>
<dbReference type="Gene3D" id="3.40.220.10">
    <property type="entry name" value="Leucine Aminopeptidase, subunit E, domain 1"/>
    <property type="match status" value="1"/>
</dbReference>
<dbReference type="Pfam" id="PF02789">
    <property type="entry name" value="Peptidase_M17_N"/>
    <property type="match status" value="1"/>
</dbReference>
<dbReference type="PANTHER" id="PTHR11963:SF23">
    <property type="entry name" value="CYTOSOL AMINOPEPTIDASE"/>
    <property type="match status" value="1"/>
</dbReference>
<dbReference type="SUPFAM" id="SSF56601">
    <property type="entry name" value="beta-lactamase/transpeptidase-like"/>
    <property type="match status" value="1"/>
</dbReference>
<dbReference type="Gene3D" id="3.40.630.10">
    <property type="entry name" value="Zn peptidases"/>
    <property type="match status" value="1"/>
</dbReference>
<dbReference type="NCBIfam" id="TIGR03814">
    <property type="entry name" value="Gln_ase"/>
    <property type="match status" value="1"/>
</dbReference>
<evidence type="ECO:0000313" key="11">
    <source>
        <dbReference type="EMBL" id="MDZ5662044.1"/>
    </source>
</evidence>
<evidence type="ECO:0000256" key="9">
    <source>
        <dbReference type="SAM" id="MobiDB-lite"/>
    </source>
</evidence>
<evidence type="ECO:0000256" key="5">
    <source>
        <dbReference type="ARBA" id="ARBA00022801"/>
    </source>
</evidence>
<comment type="caution">
    <text evidence="11">The sequence shown here is derived from an EMBL/GenBank/DDBJ whole genome shotgun (WGS) entry which is preliminary data.</text>
</comment>
<comment type="function">
    <text evidence="7">Presumably involved in the processing and regular turnover of intracellular proteins. Catalyzes the removal of unsubstituted N-terminal amino acids from various peptides.</text>
</comment>
<feature type="binding site" evidence="8">
    <location>
        <position position="129"/>
    </location>
    <ligand>
        <name>substrate</name>
    </ligand>
</feature>
<dbReference type="SUPFAM" id="SSF53187">
    <property type="entry name" value="Zn-dependent exopeptidases"/>
    <property type="match status" value="1"/>
</dbReference>
<dbReference type="PANTHER" id="PTHR11963">
    <property type="entry name" value="LEUCINE AMINOPEPTIDASE-RELATED"/>
    <property type="match status" value="1"/>
</dbReference>
<comment type="subunit">
    <text evidence="8">Homotetramer.</text>
</comment>
<dbReference type="InterPro" id="IPR015868">
    <property type="entry name" value="Glutaminase"/>
</dbReference>
<dbReference type="SUPFAM" id="SSF52949">
    <property type="entry name" value="Macro domain-like"/>
    <property type="match status" value="1"/>
</dbReference>
<dbReference type="PRINTS" id="PR00481">
    <property type="entry name" value="LAMNOPPTDASE"/>
</dbReference>
<dbReference type="RefSeq" id="WP_322424192.1">
    <property type="nucleotide sequence ID" value="NZ_JAXQPW010000002.1"/>
</dbReference>
<evidence type="ECO:0000259" key="10">
    <source>
        <dbReference type="PROSITE" id="PS00631"/>
    </source>
</evidence>